<accession>A0A8T8I1A9</accession>
<dbReference type="Pfam" id="PF05593">
    <property type="entry name" value="RHS_repeat"/>
    <property type="match status" value="1"/>
</dbReference>
<dbReference type="NCBIfam" id="TIGR01643">
    <property type="entry name" value="YD_repeat_2x"/>
    <property type="match status" value="2"/>
</dbReference>
<sequence>GDARYEHDAQGRVVLRQRKRLSRKPDTWRYQWDADDRLIAVTTPDGTRWSYRYDPLGRRIAKLRLTSDGSVAERVDFAWDGSVLAEQTHSAGHATTWEFAPDSFRPLTQTERTRTGQDWVDQRFYAIITDIVGTPTELVDERGIPAWRQ</sequence>
<name>A0A8T8I1A9_9PSEU</name>
<reference evidence="1" key="1">
    <citation type="submission" date="2021-04" db="EMBL/GenBank/DDBJ databases">
        <title>Saccharothrix algeriensis WGS.</title>
        <authorList>
            <person name="Stuskova K."/>
            <person name="Hakalova E."/>
            <person name="Tebbal A.B."/>
            <person name="Eichmeier A."/>
        </authorList>
    </citation>
    <scope>NUCLEOTIDE SEQUENCE</scope>
    <source>
        <strain evidence="1">NRRL B-24137</strain>
    </source>
</reference>
<dbReference type="AlphaFoldDB" id="A0A8T8I1A9"/>
<proteinExistence type="predicted"/>
<dbReference type="PANTHER" id="PTHR32305:SF15">
    <property type="entry name" value="PROTEIN RHSA-RELATED"/>
    <property type="match status" value="1"/>
</dbReference>
<dbReference type="InterPro" id="IPR006530">
    <property type="entry name" value="YD"/>
</dbReference>
<dbReference type="EMBL" id="CP072788">
    <property type="protein sequence ID" value="QTR04635.1"/>
    <property type="molecule type" value="Genomic_DNA"/>
</dbReference>
<dbReference type="PANTHER" id="PTHR32305">
    <property type="match status" value="1"/>
</dbReference>
<dbReference type="SUPFAM" id="SSF69304">
    <property type="entry name" value="Tricorn protease N-terminal domain"/>
    <property type="match status" value="1"/>
</dbReference>
<feature type="non-terminal residue" evidence="1">
    <location>
        <position position="149"/>
    </location>
</feature>
<organism evidence="1 2">
    <name type="scientific">Saccharothrix algeriensis</name>
    <dbReference type="NCBI Taxonomy" id="173560"/>
    <lineage>
        <taxon>Bacteria</taxon>
        <taxon>Bacillati</taxon>
        <taxon>Actinomycetota</taxon>
        <taxon>Actinomycetes</taxon>
        <taxon>Pseudonocardiales</taxon>
        <taxon>Pseudonocardiaceae</taxon>
        <taxon>Saccharothrix</taxon>
    </lineage>
</organism>
<protein>
    <submittedName>
        <fullName evidence="1">RHS repeat protein</fullName>
    </submittedName>
</protein>
<dbReference type="InterPro" id="IPR050708">
    <property type="entry name" value="T6SS_VgrG/RHS"/>
</dbReference>
<dbReference type="InterPro" id="IPR031325">
    <property type="entry name" value="RHS_repeat"/>
</dbReference>
<evidence type="ECO:0000313" key="1">
    <source>
        <dbReference type="EMBL" id="QTR04635.1"/>
    </source>
</evidence>
<gene>
    <name evidence="1" type="ORF">J7S33_07245</name>
</gene>
<dbReference type="Proteomes" id="UP000671828">
    <property type="component" value="Chromosome"/>
</dbReference>
<feature type="non-terminal residue" evidence="1">
    <location>
        <position position="1"/>
    </location>
</feature>
<evidence type="ECO:0000313" key="2">
    <source>
        <dbReference type="Proteomes" id="UP000671828"/>
    </source>
</evidence>
<dbReference type="Gene3D" id="2.180.10.10">
    <property type="entry name" value="RHS repeat-associated core"/>
    <property type="match status" value="1"/>
</dbReference>